<protein>
    <submittedName>
        <fullName evidence="1">Uncharacterized protein</fullName>
    </submittedName>
</protein>
<name>A0AAW1KWF8_SAPOF</name>
<dbReference type="Proteomes" id="UP001443914">
    <property type="component" value="Unassembled WGS sequence"/>
</dbReference>
<reference evidence="1" key="1">
    <citation type="submission" date="2024-03" db="EMBL/GenBank/DDBJ databases">
        <title>WGS assembly of Saponaria officinalis var. Norfolk2.</title>
        <authorList>
            <person name="Jenkins J."/>
            <person name="Shu S."/>
            <person name="Grimwood J."/>
            <person name="Barry K."/>
            <person name="Goodstein D."/>
            <person name="Schmutz J."/>
            <person name="Leebens-Mack J."/>
            <person name="Osbourn A."/>
        </authorList>
    </citation>
    <scope>NUCLEOTIDE SEQUENCE [LARGE SCALE GENOMIC DNA]</scope>
    <source>
        <strain evidence="1">JIC</strain>
    </source>
</reference>
<comment type="caution">
    <text evidence="1">The sequence shown here is derived from an EMBL/GenBank/DDBJ whole genome shotgun (WGS) entry which is preliminary data.</text>
</comment>
<dbReference type="AlphaFoldDB" id="A0AAW1KWF8"/>
<sequence>MSNIVNNLRQLLSSSSSVNGATITKRGDDYVLKHEFVIPKTFKKAVTKIEDPSENLEDALEAAVVIPGVRFIQVTNGNTLTIIGEMSYEDIFNNLDELGQLISFSTLESIVS</sequence>
<evidence type="ECO:0000313" key="1">
    <source>
        <dbReference type="EMBL" id="KAK9724680.1"/>
    </source>
</evidence>
<gene>
    <name evidence="1" type="ORF">RND81_05G091800</name>
</gene>
<keyword evidence="2" id="KW-1185">Reference proteome</keyword>
<dbReference type="EMBL" id="JBDFQZ010000005">
    <property type="protein sequence ID" value="KAK9724680.1"/>
    <property type="molecule type" value="Genomic_DNA"/>
</dbReference>
<evidence type="ECO:0000313" key="2">
    <source>
        <dbReference type="Proteomes" id="UP001443914"/>
    </source>
</evidence>
<organism evidence="1 2">
    <name type="scientific">Saponaria officinalis</name>
    <name type="common">Common soapwort</name>
    <name type="synonym">Lychnis saponaria</name>
    <dbReference type="NCBI Taxonomy" id="3572"/>
    <lineage>
        <taxon>Eukaryota</taxon>
        <taxon>Viridiplantae</taxon>
        <taxon>Streptophyta</taxon>
        <taxon>Embryophyta</taxon>
        <taxon>Tracheophyta</taxon>
        <taxon>Spermatophyta</taxon>
        <taxon>Magnoliopsida</taxon>
        <taxon>eudicotyledons</taxon>
        <taxon>Gunneridae</taxon>
        <taxon>Pentapetalae</taxon>
        <taxon>Caryophyllales</taxon>
        <taxon>Caryophyllaceae</taxon>
        <taxon>Caryophylleae</taxon>
        <taxon>Saponaria</taxon>
    </lineage>
</organism>
<proteinExistence type="predicted"/>
<accession>A0AAW1KWF8</accession>